<dbReference type="GO" id="GO:0005829">
    <property type="term" value="C:cytosol"/>
    <property type="evidence" value="ECO:0007669"/>
    <property type="project" value="TreeGrafter"/>
</dbReference>
<dbReference type="HOGENOM" id="CLU_038371_0_4_11"/>
<keyword evidence="2 3" id="KW-0808">Transferase</keyword>
<gene>
    <name evidence="3" type="ordered locus">Amir_3671</name>
</gene>
<dbReference type="Gene3D" id="3.40.50.2000">
    <property type="entry name" value="Glycogen Phosphorylase B"/>
    <property type="match status" value="2"/>
</dbReference>
<dbReference type="GO" id="GO:0008713">
    <property type="term" value="F:ADP-heptose-lipopolysaccharide heptosyltransferase activity"/>
    <property type="evidence" value="ECO:0007669"/>
    <property type="project" value="TreeGrafter"/>
</dbReference>
<keyword evidence="1" id="KW-0328">Glycosyltransferase</keyword>
<proteinExistence type="predicted"/>
<dbReference type="RefSeq" id="WP_015802442.1">
    <property type="nucleotide sequence ID" value="NC_013093.1"/>
</dbReference>
<dbReference type="eggNOG" id="COG0859">
    <property type="taxonomic scope" value="Bacteria"/>
</dbReference>
<dbReference type="Proteomes" id="UP000002213">
    <property type="component" value="Chromosome"/>
</dbReference>
<dbReference type="KEGG" id="ami:Amir_3671"/>
<dbReference type="SUPFAM" id="SSF53756">
    <property type="entry name" value="UDP-Glycosyltransferase/glycogen phosphorylase"/>
    <property type="match status" value="1"/>
</dbReference>
<reference evidence="3 4" key="1">
    <citation type="journal article" date="2009" name="Stand. Genomic Sci.">
        <title>Complete genome sequence of Actinosynnema mirum type strain (101).</title>
        <authorList>
            <person name="Land M."/>
            <person name="Lapidus A."/>
            <person name="Mayilraj S."/>
            <person name="Chen F."/>
            <person name="Copeland A."/>
            <person name="Del Rio T.G."/>
            <person name="Nolan M."/>
            <person name="Lucas S."/>
            <person name="Tice H."/>
            <person name="Cheng J.F."/>
            <person name="Chertkov O."/>
            <person name="Bruce D."/>
            <person name="Goodwin L."/>
            <person name="Pitluck S."/>
            <person name="Rohde M."/>
            <person name="Goker M."/>
            <person name="Pati A."/>
            <person name="Ivanova N."/>
            <person name="Mavromatis K."/>
            <person name="Chen A."/>
            <person name="Palaniappan K."/>
            <person name="Hauser L."/>
            <person name="Chang Y.J."/>
            <person name="Jeffries C.C."/>
            <person name="Brettin T."/>
            <person name="Detter J.C."/>
            <person name="Han C."/>
            <person name="Chain P."/>
            <person name="Tindall B.J."/>
            <person name="Bristow J."/>
            <person name="Eisen J.A."/>
            <person name="Markowitz V."/>
            <person name="Hugenholtz P."/>
            <person name="Kyrpides N.C."/>
            <person name="Klenk H.P."/>
        </authorList>
    </citation>
    <scope>NUCLEOTIDE SEQUENCE [LARGE SCALE GENOMIC DNA]</scope>
    <source>
        <strain evidence="4">ATCC 29888 / DSM 43827 / JCM 3225 / NBRC 14064 / NCIMB 13271 / NRRL B-12336 / IMRU 3971 / 101</strain>
    </source>
</reference>
<evidence type="ECO:0000313" key="3">
    <source>
        <dbReference type="EMBL" id="ACU37555.1"/>
    </source>
</evidence>
<dbReference type="Pfam" id="PF01075">
    <property type="entry name" value="Glyco_transf_9"/>
    <property type="match status" value="1"/>
</dbReference>
<dbReference type="AlphaFoldDB" id="C6WBY8"/>
<evidence type="ECO:0000256" key="2">
    <source>
        <dbReference type="ARBA" id="ARBA00022679"/>
    </source>
</evidence>
<dbReference type="InterPro" id="IPR051199">
    <property type="entry name" value="LPS_LOS_Heptosyltrfase"/>
</dbReference>
<dbReference type="PANTHER" id="PTHR30160">
    <property type="entry name" value="TETRAACYLDISACCHARIDE 4'-KINASE-RELATED"/>
    <property type="match status" value="1"/>
</dbReference>
<dbReference type="InterPro" id="IPR002201">
    <property type="entry name" value="Glyco_trans_9"/>
</dbReference>
<dbReference type="GO" id="GO:0009244">
    <property type="term" value="P:lipopolysaccharide core region biosynthetic process"/>
    <property type="evidence" value="ECO:0007669"/>
    <property type="project" value="TreeGrafter"/>
</dbReference>
<protein>
    <submittedName>
        <fullName evidence="3">Glycosyl transferase family 9</fullName>
    </submittedName>
</protein>
<dbReference type="OrthoDB" id="9807356at2"/>
<dbReference type="CDD" id="cd03789">
    <property type="entry name" value="GT9_LPS_heptosyltransferase"/>
    <property type="match status" value="1"/>
</dbReference>
<sequence>MTLVSEVHVFARLVAPGLGDLVQRNIGLALLRRAYPEARITVVTGRGVATRFAEFFERHSHAAAVLPCPDPGEADADDRARFLDDLAGLGAQVCFVDPDSRGLGAKEARRAGIPVRYGLPGPDVGEGDLTHPLRLPSPLFGGADLFDHATALAKALGLPGRLRAHEVVPAFPRSATPPRALVAGSPGVAFHPGGAPQWNRRWPLDKYAELCLLVARRTGATCYLLGGQAERPDLLRLAAAVTASQPRARVEVVAGGSLDEAANLLAEVDLLVGNDSSLAHVAAAVGTPTVVVYGPTGTEFLWARVYQGHTGVSLRYPCQSVTNPADDLSGRTCAHHCSTPYTSPDGTYPKCLSDLTVERVWDVVARRLGEPRERRIEVLP</sequence>
<organism evidence="3 4">
    <name type="scientific">Actinosynnema mirum (strain ATCC 29888 / DSM 43827 / JCM 3225 / NBRC 14064 / NCIMB 13271 / NRRL B-12336 / IMRU 3971 / 101)</name>
    <dbReference type="NCBI Taxonomy" id="446462"/>
    <lineage>
        <taxon>Bacteria</taxon>
        <taxon>Bacillati</taxon>
        <taxon>Actinomycetota</taxon>
        <taxon>Actinomycetes</taxon>
        <taxon>Pseudonocardiales</taxon>
        <taxon>Pseudonocardiaceae</taxon>
        <taxon>Actinosynnema</taxon>
    </lineage>
</organism>
<dbReference type="EMBL" id="CP001630">
    <property type="protein sequence ID" value="ACU37555.1"/>
    <property type="molecule type" value="Genomic_DNA"/>
</dbReference>
<name>C6WBY8_ACTMD</name>
<dbReference type="STRING" id="446462.Amir_3671"/>
<evidence type="ECO:0000313" key="4">
    <source>
        <dbReference type="Proteomes" id="UP000002213"/>
    </source>
</evidence>
<evidence type="ECO:0000256" key="1">
    <source>
        <dbReference type="ARBA" id="ARBA00022676"/>
    </source>
</evidence>
<keyword evidence="4" id="KW-1185">Reference proteome</keyword>
<accession>C6WBY8</accession>